<feature type="compositionally biased region" description="Basic and acidic residues" evidence="1">
    <location>
        <begin position="18"/>
        <end position="27"/>
    </location>
</feature>
<evidence type="ECO:0000256" key="1">
    <source>
        <dbReference type="SAM" id="MobiDB-lite"/>
    </source>
</evidence>
<comment type="caution">
    <text evidence="2">The sequence shown here is derived from an EMBL/GenBank/DDBJ whole genome shotgun (WGS) entry which is preliminary data.</text>
</comment>
<protein>
    <submittedName>
        <fullName evidence="2">Uncharacterized protein</fullName>
    </submittedName>
</protein>
<feature type="compositionally biased region" description="Basic and acidic residues" evidence="1">
    <location>
        <begin position="1"/>
        <end position="11"/>
    </location>
</feature>
<dbReference type="EMBL" id="QUNO01000002">
    <property type="protein sequence ID" value="REH54300.1"/>
    <property type="molecule type" value="Genomic_DNA"/>
</dbReference>
<accession>A0A3E0I6Q3</accession>
<evidence type="ECO:0000313" key="2">
    <source>
        <dbReference type="EMBL" id="REH54300.1"/>
    </source>
</evidence>
<reference evidence="2 3" key="1">
    <citation type="submission" date="2018-08" db="EMBL/GenBank/DDBJ databases">
        <title>Genomic Encyclopedia of Archaeal and Bacterial Type Strains, Phase II (KMG-II): from individual species to whole genera.</title>
        <authorList>
            <person name="Goeker M."/>
        </authorList>
    </citation>
    <scope>NUCLEOTIDE SEQUENCE [LARGE SCALE GENOMIC DNA]</scope>
    <source>
        <strain evidence="2 3">DSM 45791</strain>
    </source>
</reference>
<feature type="compositionally biased region" description="Basic and acidic residues" evidence="1">
    <location>
        <begin position="37"/>
        <end position="64"/>
    </location>
</feature>
<dbReference type="OrthoDB" id="123178at2"/>
<feature type="region of interest" description="Disordered" evidence="1">
    <location>
        <begin position="1"/>
        <end position="64"/>
    </location>
</feature>
<organism evidence="2 3">
    <name type="scientific">Kutzneria buriramensis</name>
    <dbReference type="NCBI Taxonomy" id="1045776"/>
    <lineage>
        <taxon>Bacteria</taxon>
        <taxon>Bacillati</taxon>
        <taxon>Actinomycetota</taxon>
        <taxon>Actinomycetes</taxon>
        <taxon>Pseudonocardiales</taxon>
        <taxon>Pseudonocardiaceae</taxon>
        <taxon>Kutzneria</taxon>
    </lineage>
</organism>
<name>A0A3E0I6Q3_9PSEU</name>
<proteinExistence type="predicted"/>
<evidence type="ECO:0000313" key="3">
    <source>
        <dbReference type="Proteomes" id="UP000256269"/>
    </source>
</evidence>
<gene>
    <name evidence="2" type="ORF">BCF44_102532</name>
</gene>
<sequence length="154" mass="18063">MHQHEDIRPTTEDIASTDEPREFEREPAQSQVVEVDETARPADDTLAEDHQHPDQDRQPRTRENVTDVLFDEGEATRFQERWREVQSQFVDDPKRAVRDADVLVAELMQTLASAFSERKRLLEQQWSEGSDTETEDLRLTLRGYRSFLDQLLTH</sequence>
<dbReference type="AlphaFoldDB" id="A0A3E0I6Q3"/>
<keyword evidence="3" id="KW-1185">Reference proteome</keyword>
<dbReference type="RefSeq" id="WP_147328423.1">
    <property type="nucleotide sequence ID" value="NZ_CP144375.1"/>
</dbReference>
<dbReference type="Proteomes" id="UP000256269">
    <property type="component" value="Unassembled WGS sequence"/>
</dbReference>